<organism evidence="1 2">
    <name type="scientific">Aspergillus caelatus</name>
    <dbReference type="NCBI Taxonomy" id="61420"/>
    <lineage>
        <taxon>Eukaryota</taxon>
        <taxon>Fungi</taxon>
        <taxon>Dikarya</taxon>
        <taxon>Ascomycota</taxon>
        <taxon>Pezizomycotina</taxon>
        <taxon>Eurotiomycetes</taxon>
        <taxon>Eurotiomycetidae</taxon>
        <taxon>Eurotiales</taxon>
        <taxon>Aspergillaceae</taxon>
        <taxon>Aspergillus</taxon>
        <taxon>Aspergillus subgen. Circumdati</taxon>
    </lineage>
</organism>
<name>A0A5N7A8I6_9EURO</name>
<dbReference type="EMBL" id="ML737642">
    <property type="protein sequence ID" value="KAE8364870.1"/>
    <property type="molecule type" value="Genomic_DNA"/>
</dbReference>
<dbReference type="GeneID" id="43648945"/>
<dbReference type="AlphaFoldDB" id="A0A5N7A8I6"/>
<keyword evidence="2" id="KW-1185">Reference proteome</keyword>
<gene>
    <name evidence="1" type="ORF">BDV27DRAFT_109933</name>
</gene>
<dbReference type="Proteomes" id="UP000326268">
    <property type="component" value="Unassembled WGS sequence"/>
</dbReference>
<accession>A0A5N7A8I6</accession>
<proteinExistence type="predicted"/>
<evidence type="ECO:0000313" key="1">
    <source>
        <dbReference type="EMBL" id="KAE8364870.1"/>
    </source>
</evidence>
<protein>
    <submittedName>
        <fullName evidence="1">Uncharacterized protein</fullName>
    </submittedName>
</protein>
<dbReference type="RefSeq" id="XP_031927951.1">
    <property type="nucleotide sequence ID" value="XM_032064499.1"/>
</dbReference>
<reference evidence="1 2" key="1">
    <citation type="submission" date="2019-04" db="EMBL/GenBank/DDBJ databases">
        <title>Friends and foes A comparative genomics studyof 23 Aspergillus species from section Flavi.</title>
        <authorList>
            <consortium name="DOE Joint Genome Institute"/>
            <person name="Kjaerbolling I."/>
            <person name="Vesth T."/>
            <person name="Frisvad J.C."/>
            <person name="Nybo J.L."/>
            <person name="Theobald S."/>
            <person name="Kildgaard S."/>
            <person name="Isbrandt T."/>
            <person name="Kuo A."/>
            <person name="Sato A."/>
            <person name="Lyhne E.K."/>
            <person name="Kogle M.E."/>
            <person name="Wiebenga A."/>
            <person name="Kun R.S."/>
            <person name="Lubbers R.J."/>
            <person name="Makela M.R."/>
            <person name="Barry K."/>
            <person name="Chovatia M."/>
            <person name="Clum A."/>
            <person name="Daum C."/>
            <person name="Haridas S."/>
            <person name="He G."/>
            <person name="LaButti K."/>
            <person name="Lipzen A."/>
            <person name="Mondo S."/>
            <person name="Riley R."/>
            <person name="Salamov A."/>
            <person name="Simmons B.A."/>
            <person name="Magnuson J.K."/>
            <person name="Henrissat B."/>
            <person name="Mortensen U.H."/>
            <person name="Larsen T.O."/>
            <person name="Devries R.P."/>
            <person name="Grigoriev I.V."/>
            <person name="Machida M."/>
            <person name="Baker S.E."/>
            <person name="Andersen M.R."/>
        </authorList>
    </citation>
    <scope>NUCLEOTIDE SEQUENCE [LARGE SCALE GENOMIC DNA]</scope>
    <source>
        <strain evidence="1 2">CBS 763.97</strain>
    </source>
</reference>
<evidence type="ECO:0000313" key="2">
    <source>
        <dbReference type="Proteomes" id="UP000326268"/>
    </source>
</evidence>
<sequence>MRQFCAILSVVSPSCLYSSQYQQPILKTEEKSRLQEKSMQKREKENAAVDILGENKRRRSLSYGICAHANLWW</sequence>